<organism evidence="2 3">
    <name type="scientific">Phialocephala subalpina</name>
    <dbReference type="NCBI Taxonomy" id="576137"/>
    <lineage>
        <taxon>Eukaryota</taxon>
        <taxon>Fungi</taxon>
        <taxon>Dikarya</taxon>
        <taxon>Ascomycota</taxon>
        <taxon>Pezizomycotina</taxon>
        <taxon>Leotiomycetes</taxon>
        <taxon>Helotiales</taxon>
        <taxon>Mollisiaceae</taxon>
        <taxon>Phialocephala</taxon>
        <taxon>Phialocephala fortinii species complex</taxon>
    </lineage>
</organism>
<evidence type="ECO:0000256" key="1">
    <source>
        <dbReference type="SAM" id="MobiDB-lite"/>
    </source>
</evidence>
<dbReference type="OrthoDB" id="10637056at2759"/>
<name>A0A1L7XBU6_9HELO</name>
<dbReference type="AlphaFoldDB" id="A0A1L7XBU6"/>
<dbReference type="EMBL" id="FJOG01000021">
    <property type="protein sequence ID" value="CZR62504.1"/>
    <property type="molecule type" value="Genomic_DNA"/>
</dbReference>
<evidence type="ECO:0000313" key="3">
    <source>
        <dbReference type="Proteomes" id="UP000184330"/>
    </source>
</evidence>
<sequence>MIMTEIAPDSLPPVDKEGSANPTVNTGAEALNVKILSNDASPVTTGPQSLDSLNITRDVSSYNGIDYNSTERCQDSSFLPAFDSDPAYETIFPIQQASANYPNDCELADNYRNTSYQSHDEYDQNSRSWIIDTRHGSNAIREELQNNAFLSEINPASAVGYSQTQTVVYPDKLQAHAGSAVDFNIESSPRALIAKYPLERYQPEAWIRQRSDNAMTWTEKLEKNKNGWHKCL</sequence>
<gene>
    <name evidence="2" type="ORF">PAC_12401</name>
</gene>
<accession>A0A1L7XBU6</accession>
<protein>
    <submittedName>
        <fullName evidence="2">Uncharacterized protein</fullName>
    </submittedName>
</protein>
<feature type="region of interest" description="Disordered" evidence="1">
    <location>
        <begin position="1"/>
        <end position="24"/>
    </location>
</feature>
<keyword evidence="3" id="KW-1185">Reference proteome</keyword>
<proteinExistence type="predicted"/>
<reference evidence="2 3" key="1">
    <citation type="submission" date="2016-03" db="EMBL/GenBank/DDBJ databases">
        <authorList>
            <person name="Ploux O."/>
        </authorList>
    </citation>
    <scope>NUCLEOTIDE SEQUENCE [LARGE SCALE GENOMIC DNA]</scope>
    <source>
        <strain evidence="2 3">UAMH 11012</strain>
    </source>
</reference>
<dbReference type="Proteomes" id="UP000184330">
    <property type="component" value="Unassembled WGS sequence"/>
</dbReference>
<evidence type="ECO:0000313" key="2">
    <source>
        <dbReference type="EMBL" id="CZR62504.1"/>
    </source>
</evidence>